<evidence type="ECO:0000313" key="3">
    <source>
        <dbReference type="Proteomes" id="UP000629468"/>
    </source>
</evidence>
<name>A0A8H7F9L2_AGABI</name>
<dbReference type="InterPro" id="IPR019405">
    <property type="entry name" value="Lactonase_7-beta_prop"/>
</dbReference>
<dbReference type="InterPro" id="IPR050282">
    <property type="entry name" value="Cycloisomerase_2"/>
</dbReference>
<accession>A0A8H7F9L2</accession>
<dbReference type="InterPro" id="IPR015943">
    <property type="entry name" value="WD40/YVTN_repeat-like_dom_sf"/>
</dbReference>
<comment type="similarity">
    <text evidence="1">Belongs to the cycloisomerase 2 family.</text>
</comment>
<dbReference type="AlphaFoldDB" id="A0A8H7F9L2"/>
<dbReference type="PANTHER" id="PTHR30344">
    <property type="entry name" value="6-PHOSPHOGLUCONOLACTONASE-RELATED"/>
    <property type="match status" value="1"/>
</dbReference>
<evidence type="ECO:0008006" key="4">
    <source>
        <dbReference type="Google" id="ProtNLM"/>
    </source>
</evidence>
<protein>
    <recommendedName>
        <fullName evidence="4">6-phosphogluconolactonase</fullName>
    </recommendedName>
</protein>
<dbReference type="InterPro" id="IPR011048">
    <property type="entry name" value="Haem_d1_sf"/>
</dbReference>
<dbReference type="Gene3D" id="2.130.10.10">
    <property type="entry name" value="YVTN repeat-like/Quinoprotein amine dehydrogenase"/>
    <property type="match status" value="1"/>
</dbReference>
<dbReference type="EMBL" id="JABXXO010000003">
    <property type="protein sequence ID" value="KAF7783235.1"/>
    <property type="molecule type" value="Genomic_DNA"/>
</dbReference>
<sequence length="419" mass="45766">MVLFYRPRRNIGSEEVLAGIGGPPNKWRFKRTNCPYSFLSVSDNRSSDLVLLFLLSLIRGRQRTLAMTQYQILVSSFTEEIYTLLFDDSKGTLGLVSKVQVGHHPSWITFHPKDRSVVFAGLEQSDGKVAELKFDQHGKGEVVGKVESGGRDPCSLLATKDELLVANYSSGVIRIIALADSTPYLTSSSRTIQFSGSGPNKERQEGSHPHQVVIIDDREELLVPDLGADRVLRFKKGTDGDWNPCGHIQYELGGGPRHIAYCNGELFTLLELSSKVARHSFSPNLGSPEFITSTATMSSPLPQPNDMLAAEILVPQSNSSFPTPYIYLSNRNDPSPAGDIISIFDFTSDPNKLQLIAEVRSGLKHVRAISFGGPDDKYLLAGGVSGGGVKVFERIDGGKGLKEVAKNEGVVAPTGFLWK</sequence>
<dbReference type="SUPFAM" id="SSF51004">
    <property type="entry name" value="C-terminal (heme d1) domain of cytochrome cd1-nitrite reductase"/>
    <property type="match status" value="1"/>
</dbReference>
<evidence type="ECO:0000313" key="2">
    <source>
        <dbReference type="EMBL" id="KAF7783235.1"/>
    </source>
</evidence>
<dbReference type="Proteomes" id="UP000629468">
    <property type="component" value="Unassembled WGS sequence"/>
</dbReference>
<evidence type="ECO:0000256" key="1">
    <source>
        <dbReference type="ARBA" id="ARBA00005564"/>
    </source>
</evidence>
<organism evidence="2 3">
    <name type="scientific">Agaricus bisporus var. burnettii</name>
    <dbReference type="NCBI Taxonomy" id="192524"/>
    <lineage>
        <taxon>Eukaryota</taxon>
        <taxon>Fungi</taxon>
        <taxon>Dikarya</taxon>
        <taxon>Basidiomycota</taxon>
        <taxon>Agaricomycotina</taxon>
        <taxon>Agaricomycetes</taxon>
        <taxon>Agaricomycetidae</taxon>
        <taxon>Agaricales</taxon>
        <taxon>Agaricineae</taxon>
        <taxon>Agaricaceae</taxon>
        <taxon>Agaricus</taxon>
    </lineage>
</organism>
<reference evidence="2 3" key="1">
    <citation type="journal article" name="Sci. Rep.">
        <title>Telomere-to-telomere assembled and centromere annotated genomes of the two main subspecies of the button mushroom Agaricus bisporus reveal especially polymorphic chromosome ends.</title>
        <authorList>
            <person name="Sonnenberg A.S.M."/>
            <person name="Sedaghat-Telgerd N."/>
            <person name="Lavrijssen B."/>
            <person name="Ohm R.A."/>
            <person name="Hendrickx P.M."/>
            <person name="Scholtmeijer K."/>
            <person name="Baars J.J.P."/>
            <person name="van Peer A."/>
        </authorList>
    </citation>
    <scope>NUCLEOTIDE SEQUENCE [LARGE SCALE GENOMIC DNA]</scope>
    <source>
        <strain evidence="2 3">H119_p4</strain>
    </source>
</reference>
<gene>
    <name evidence="2" type="ORF">Agabi119p4_2611</name>
</gene>
<dbReference type="PANTHER" id="PTHR30344:SF1">
    <property type="entry name" value="6-PHOSPHOGLUCONOLACTONASE"/>
    <property type="match status" value="1"/>
</dbReference>
<proteinExistence type="inferred from homology"/>
<dbReference type="GO" id="GO:0017057">
    <property type="term" value="F:6-phosphogluconolactonase activity"/>
    <property type="evidence" value="ECO:0007669"/>
    <property type="project" value="TreeGrafter"/>
</dbReference>
<comment type="caution">
    <text evidence="2">The sequence shown here is derived from an EMBL/GenBank/DDBJ whole genome shotgun (WGS) entry which is preliminary data.</text>
</comment>
<dbReference type="Pfam" id="PF10282">
    <property type="entry name" value="Lactonase"/>
    <property type="match status" value="1"/>
</dbReference>